<name>A0A9N9H6P1_9GLOM</name>
<keyword evidence="2" id="KW-1185">Reference proteome</keyword>
<comment type="caution">
    <text evidence="1">The sequence shown here is derived from an EMBL/GenBank/DDBJ whole genome shotgun (WGS) entry which is preliminary data.</text>
</comment>
<protein>
    <submittedName>
        <fullName evidence="1">3605_t:CDS:1</fullName>
    </submittedName>
</protein>
<dbReference type="AlphaFoldDB" id="A0A9N9H6P1"/>
<gene>
    <name evidence="1" type="ORF">FCALED_LOCUS11621</name>
</gene>
<accession>A0A9N9H6P1</accession>
<sequence length="109" mass="12681">MIIARRTRRSIGSYNLQSRGYFFLYFLVRSGSDSPTTDILTKAIKEEIKEKLSKTKLAEALRRKLNIGQANPYFLLALPIVRNERILLSIFWSLSSGSEFTDQQMYHFN</sequence>
<dbReference type="Proteomes" id="UP000789570">
    <property type="component" value="Unassembled WGS sequence"/>
</dbReference>
<organism evidence="1 2">
    <name type="scientific">Funneliformis caledonium</name>
    <dbReference type="NCBI Taxonomy" id="1117310"/>
    <lineage>
        <taxon>Eukaryota</taxon>
        <taxon>Fungi</taxon>
        <taxon>Fungi incertae sedis</taxon>
        <taxon>Mucoromycota</taxon>
        <taxon>Glomeromycotina</taxon>
        <taxon>Glomeromycetes</taxon>
        <taxon>Glomerales</taxon>
        <taxon>Glomeraceae</taxon>
        <taxon>Funneliformis</taxon>
    </lineage>
</organism>
<evidence type="ECO:0000313" key="1">
    <source>
        <dbReference type="EMBL" id="CAG8662714.1"/>
    </source>
</evidence>
<evidence type="ECO:0000313" key="2">
    <source>
        <dbReference type="Proteomes" id="UP000789570"/>
    </source>
</evidence>
<dbReference type="EMBL" id="CAJVPQ010005023">
    <property type="protein sequence ID" value="CAG8662714.1"/>
    <property type="molecule type" value="Genomic_DNA"/>
</dbReference>
<reference evidence="1" key="1">
    <citation type="submission" date="2021-06" db="EMBL/GenBank/DDBJ databases">
        <authorList>
            <person name="Kallberg Y."/>
            <person name="Tangrot J."/>
            <person name="Rosling A."/>
        </authorList>
    </citation>
    <scope>NUCLEOTIDE SEQUENCE</scope>
    <source>
        <strain evidence="1">UK204</strain>
    </source>
</reference>
<proteinExistence type="predicted"/>